<name>A0A4Y6E733_9CAUD</name>
<reference evidence="2" key="1">
    <citation type="submission" date="2019-05" db="EMBL/GenBank/DDBJ databases">
        <authorList>
            <person name="Matney K."/>
            <person name="Lacafta O."/>
            <person name="Ahmed J."/>
            <person name="Anderson S."/>
            <person name="Assadpour T."/>
            <person name="Espinosa K."/>
            <person name="Gadsden T."/>
            <person name="Graham A."/>
            <person name="Hajjar W."/>
            <person name="Howard T."/>
            <person name="Matsen K."/>
            <person name="Osu J."/>
            <person name="Rup E."/>
            <person name="Sang H."/>
            <person name="Wadi S."/>
            <person name="McNeal J."/>
            <person name="Temple L."/>
        </authorList>
    </citation>
    <scope>NUCLEOTIDE SEQUENCE [LARGE SCALE GENOMIC DNA]</scope>
</reference>
<evidence type="ECO:0000313" key="1">
    <source>
        <dbReference type="EMBL" id="QDF14225.2"/>
    </source>
</evidence>
<gene>
    <name evidence="1" type="primary">52</name>
    <name evidence="1" type="ORF">SEA_IAMGROOT_52</name>
</gene>
<organism evidence="1 2">
    <name type="scientific">Microbacterium phage IAmGroot</name>
    <dbReference type="NCBI Taxonomy" id="2588486"/>
    <lineage>
        <taxon>Viruses</taxon>
        <taxon>Duplodnaviria</taxon>
        <taxon>Heunggongvirae</taxon>
        <taxon>Uroviricota</taxon>
        <taxon>Caudoviricetes</taxon>
        <taxon>Casidaviridae</taxon>
        <taxon>Gardenstatevirus</taxon>
        <taxon>Gardenstatevirus iamgroot</taxon>
    </lineage>
</organism>
<dbReference type="EMBL" id="MK880124">
    <property type="protein sequence ID" value="QDF14225.2"/>
    <property type="molecule type" value="Genomic_DNA"/>
</dbReference>
<proteinExistence type="predicted"/>
<keyword evidence="2" id="KW-1185">Reference proteome</keyword>
<dbReference type="Proteomes" id="UP000317085">
    <property type="component" value="Segment"/>
</dbReference>
<evidence type="ECO:0000313" key="2">
    <source>
        <dbReference type="Proteomes" id="UP000317085"/>
    </source>
</evidence>
<accession>A0A4Y6E733</accession>
<protein>
    <submittedName>
        <fullName evidence="1">Uncharacterized protein</fullName>
    </submittedName>
</protein>
<sequence length="90" mass="10218">MRKTSFACYRLHMPSDFYTAEVIQHTDLNTYVYTVRVHTSHGVIRSSRITSTTTFPPALFDARLHPRAIEARPFESVHAALLRTSLALVA</sequence>